<reference evidence="3 4" key="1">
    <citation type="journal article" date="2018" name="bioRxiv">
        <title>Evidence of independent acquisition and adaption of ultra-small bacteria to human hosts across the highly diverse yet reduced genomes of the phylum Saccharibacteria.</title>
        <authorList>
            <person name="McLean J.S."/>
            <person name="Bor B."/>
            <person name="To T.T."/>
            <person name="Liu Q."/>
            <person name="Kearns K.A."/>
            <person name="Solden L.M."/>
            <person name="Wrighton K.C."/>
            <person name="He X."/>
            <person name="Shi W."/>
        </authorList>
    </citation>
    <scope>NUCLEOTIDE SEQUENCE [LARGE SCALE GENOMIC DNA]</scope>
    <source>
        <strain evidence="3 4">TM7_KMM_G3_1_HOT_351</strain>
    </source>
</reference>
<name>A0ABY0FKL3_9BACT</name>
<keyword evidence="2" id="KW-0812">Transmembrane</keyword>
<feature type="transmembrane region" description="Helical" evidence="2">
    <location>
        <begin position="133"/>
        <end position="151"/>
    </location>
</feature>
<keyword evidence="4" id="KW-1185">Reference proteome</keyword>
<gene>
    <name evidence="3" type="ORF">G3KMM_00019</name>
</gene>
<feature type="transmembrane region" description="Helical" evidence="2">
    <location>
        <begin position="285"/>
        <end position="302"/>
    </location>
</feature>
<keyword evidence="2" id="KW-1133">Transmembrane helix</keyword>
<dbReference type="RefSeq" id="WP_129603779.1">
    <property type="nucleotide sequence ID" value="NZ_PRLL01000001.1"/>
</dbReference>
<evidence type="ECO:0000256" key="2">
    <source>
        <dbReference type="SAM" id="Phobius"/>
    </source>
</evidence>
<dbReference type="Proteomes" id="UP001191004">
    <property type="component" value="Unassembled WGS sequence"/>
</dbReference>
<accession>A0ABY0FKL3</accession>
<feature type="transmembrane region" description="Helical" evidence="2">
    <location>
        <begin position="224"/>
        <end position="241"/>
    </location>
</feature>
<protein>
    <submittedName>
        <fullName evidence="3">Uncharacterized protein</fullName>
    </submittedName>
</protein>
<feature type="transmembrane region" description="Helical" evidence="2">
    <location>
        <begin position="107"/>
        <end position="127"/>
    </location>
</feature>
<feature type="transmembrane region" description="Helical" evidence="2">
    <location>
        <begin position="481"/>
        <end position="504"/>
    </location>
</feature>
<feature type="region of interest" description="Disordered" evidence="1">
    <location>
        <begin position="377"/>
        <end position="398"/>
    </location>
</feature>
<reference evidence="3 4" key="2">
    <citation type="journal article" date="2020" name="Cell Rep.">
        <title>Acquisition and Adaptation of Ultra-small Parasitic Reduced Genome Bacteria to Mammalian Hosts.</title>
        <authorList>
            <person name="McLean J.S."/>
            <person name="Bor B."/>
            <person name="Kerns K.A."/>
            <person name="Liu Q."/>
            <person name="To T.T."/>
            <person name="Solden L."/>
            <person name="Hendrickson E.L."/>
            <person name="Wrighton K."/>
            <person name="Shi W."/>
            <person name="He X."/>
        </authorList>
    </citation>
    <scope>NUCLEOTIDE SEQUENCE [LARGE SCALE GENOMIC DNA]</scope>
    <source>
        <strain evidence="3 4">TM7_KMM_G3_1_HOT_351</strain>
    </source>
</reference>
<feature type="transmembrane region" description="Helical" evidence="2">
    <location>
        <begin position="516"/>
        <end position="543"/>
    </location>
</feature>
<comment type="caution">
    <text evidence="3">The sequence shown here is derived from an EMBL/GenBank/DDBJ whole genome shotgun (WGS) entry which is preliminary data.</text>
</comment>
<evidence type="ECO:0000256" key="1">
    <source>
        <dbReference type="SAM" id="MobiDB-lite"/>
    </source>
</evidence>
<sequence>MTKKSTNKINSKSLGSVTPSLSKIQKVMLLCLPFCLFFSYHPVIPIFSTSTTNFELSIPLLWLLIFAILSLPENFRLYIYSLRIVIKTKSLVNKTSRPSSRHKTDKLYPHFLRLFTLIYPFFVTVNSIGSPNFLRAILTSGVIWCICLSLLTILQNISQYKTQIGKSFNKNLLIAGTLASAFCWLQSILDITGAPREATFLCKGCISTVFGFPHPNGFAIESQFMANLLLAPIFLSLFYLLEGPKNHLSKLNSDPYPASKLGHFLRFGLPLFLIATLYLTLSRGAIFSFWVSVFVLFIYQIVKLIKQKSCRREILFRQPLIFSVVVFLPFFFTLSAQGLFTELGPTSHTFLDGVSTSVSQLSLGRIDLTKVLHKTNENNKSHESHETHEAHKTHESNKLHLSDLNTDAAASVQKAPQFTSYIEESTNIRLNLNRLALSSWRTSLRRMLAGVGLGAAGLTLYQEFPELGSPKEIIQNEYLAILYEQGICGVVMIICAAILFVLTYKLHNKNHEKISIYGRVLALSFALTLCFFSGLPNALHIYLLTPLLFLL</sequence>
<proteinExistence type="predicted"/>
<evidence type="ECO:0000313" key="3">
    <source>
        <dbReference type="EMBL" id="RYC73979.1"/>
    </source>
</evidence>
<feature type="transmembrane region" description="Helical" evidence="2">
    <location>
        <begin position="27"/>
        <end position="48"/>
    </location>
</feature>
<dbReference type="EMBL" id="PRLL01000001">
    <property type="protein sequence ID" value="RYC73979.1"/>
    <property type="molecule type" value="Genomic_DNA"/>
</dbReference>
<evidence type="ECO:0000313" key="4">
    <source>
        <dbReference type="Proteomes" id="UP001191004"/>
    </source>
</evidence>
<feature type="transmembrane region" description="Helical" evidence="2">
    <location>
        <begin position="314"/>
        <end position="334"/>
    </location>
</feature>
<feature type="transmembrane region" description="Helical" evidence="2">
    <location>
        <begin position="60"/>
        <end position="86"/>
    </location>
</feature>
<feature type="transmembrane region" description="Helical" evidence="2">
    <location>
        <begin position="261"/>
        <end position="279"/>
    </location>
</feature>
<keyword evidence="2" id="KW-0472">Membrane</keyword>
<feature type="transmembrane region" description="Helical" evidence="2">
    <location>
        <begin position="172"/>
        <end position="189"/>
    </location>
</feature>
<organism evidence="3 4">
    <name type="scientific">Candidatus Nanosyncoccus nanoralicus</name>
    <dbReference type="NCBI Taxonomy" id="2171996"/>
    <lineage>
        <taxon>Bacteria</taxon>
        <taxon>Candidatus Saccharimonadota</taxon>
        <taxon>Candidatus Nanosyncoccalia</taxon>
        <taxon>Candidatus Nanosyncoccales</taxon>
        <taxon>Candidatus Nanosyncoccaceae</taxon>
        <taxon>Candidatus Nanosyncoccus</taxon>
    </lineage>
</organism>